<evidence type="ECO:0000256" key="2">
    <source>
        <dbReference type="ARBA" id="ARBA00023125"/>
    </source>
</evidence>
<name>A0A371B4L7_9SPHN</name>
<proteinExistence type="predicted"/>
<dbReference type="GO" id="GO:0000976">
    <property type="term" value="F:transcription cis-regulatory region binding"/>
    <property type="evidence" value="ECO:0007669"/>
    <property type="project" value="TreeGrafter"/>
</dbReference>
<gene>
    <name evidence="5" type="ORF">DXH95_10695</name>
</gene>
<dbReference type="SUPFAM" id="SSF46689">
    <property type="entry name" value="Homeodomain-like"/>
    <property type="match status" value="1"/>
</dbReference>
<dbReference type="InterPro" id="IPR020449">
    <property type="entry name" value="Tscrpt_reg_AraC-type_HTH"/>
</dbReference>
<evidence type="ECO:0000313" key="6">
    <source>
        <dbReference type="Proteomes" id="UP000263833"/>
    </source>
</evidence>
<evidence type="ECO:0000313" key="5">
    <source>
        <dbReference type="EMBL" id="RDV02442.1"/>
    </source>
</evidence>
<protein>
    <submittedName>
        <fullName evidence="5">AraC family transcriptional regulator</fullName>
    </submittedName>
</protein>
<keyword evidence="3" id="KW-0804">Transcription</keyword>
<keyword evidence="1" id="KW-0805">Transcription regulation</keyword>
<dbReference type="InterPro" id="IPR009057">
    <property type="entry name" value="Homeodomain-like_sf"/>
</dbReference>
<dbReference type="GO" id="GO:0005829">
    <property type="term" value="C:cytosol"/>
    <property type="evidence" value="ECO:0007669"/>
    <property type="project" value="TreeGrafter"/>
</dbReference>
<feature type="domain" description="HTH araC/xylS-type" evidence="4">
    <location>
        <begin position="274"/>
        <end position="374"/>
    </location>
</feature>
<keyword evidence="6" id="KW-1185">Reference proteome</keyword>
<dbReference type="PANTHER" id="PTHR47894:SF1">
    <property type="entry name" value="HTH-TYPE TRANSCRIPTIONAL REGULATOR VQSM"/>
    <property type="match status" value="1"/>
</dbReference>
<dbReference type="Gene3D" id="1.10.10.60">
    <property type="entry name" value="Homeodomain-like"/>
    <property type="match status" value="1"/>
</dbReference>
<dbReference type="RefSeq" id="WP_115549547.1">
    <property type="nucleotide sequence ID" value="NZ_QRGP01000002.1"/>
</dbReference>
<dbReference type="Proteomes" id="UP000263833">
    <property type="component" value="Unassembled WGS sequence"/>
</dbReference>
<sequence length="377" mass="41755">MGLQQNRADFNSDHDGSLTPVGSLVGHRPSVEALTNAYSAIKTMGPKSQRHVPPGVLTQFGEWLDWPIWFKNCTTLESGPGLPDRISVADDLILIANVVDHGCALELLSRLAGETKIAGAPVVAPALYNAPSLFDALLLAKRSTEASTPYVKMRFQTEEHQFSIVIESEIENGPLLEFAATAYLCTLQRFVGFFLPDAVGEIEFRTVANKRQNPSSFLLGLPGIKLFGADVYSIVGKAEWLKAKNSQTDPAFWNFALDRVALLERDCGRSEVVDRIRAVIRTTMEAEHRVPRLKQVAAGERVSERTLVRILAAHGTSFHKIVEEERRLIASQIIGNTSISLAEVAKSLGFTDMSSFGRSFRQWYGMTPRQARLWRTD</sequence>
<dbReference type="PRINTS" id="PR00032">
    <property type="entry name" value="HTHARAC"/>
</dbReference>
<dbReference type="AlphaFoldDB" id="A0A371B4L7"/>
<reference evidence="6" key="1">
    <citation type="submission" date="2018-08" db="EMBL/GenBank/DDBJ databases">
        <authorList>
            <person name="Kim S.-J."/>
            <person name="Jung G.-Y."/>
        </authorList>
    </citation>
    <scope>NUCLEOTIDE SEQUENCE [LARGE SCALE GENOMIC DNA]</scope>
    <source>
        <strain evidence="6">GY_G</strain>
    </source>
</reference>
<keyword evidence="2" id="KW-0238">DNA-binding</keyword>
<dbReference type="EMBL" id="QRGP01000002">
    <property type="protein sequence ID" value="RDV02442.1"/>
    <property type="molecule type" value="Genomic_DNA"/>
</dbReference>
<organism evidence="5 6">
    <name type="scientific">Sphingorhabdus pulchriflava</name>
    <dbReference type="NCBI Taxonomy" id="2292257"/>
    <lineage>
        <taxon>Bacteria</taxon>
        <taxon>Pseudomonadati</taxon>
        <taxon>Pseudomonadota</taxon>
        <taxon>Alphaproteobacteria</taxon>
        <taxon>Sphingomonadales</taxon>
        <taxon>Sphingomonadaceae</taxon>
        <taxon>Sphingorhabdus</taxon>
    </lineage>
</organism>
<dbReference type="PANTHER" id="PTHR47894">
    <property type="entry name" value="HTH-TYPE TRANSCRIPTIONAL REGULATOR GADX"/>
    <property type="match status" value="1"/>
</dbReference>
<dbReference type="PROSITE" id="PS01124">
    <property type="entry name" value="HTH_ARAC_FAMILY_2"/>
    <property type="match status" value="1"/>
</dbReference>
<dbReference type="SMART" id="SM00342">
    <property type="entry name" value="HTH_ARAC"/>
    <property type="match status" value="1"/>
</dbReference>
<dbReference type="InterPro" id="IPR018060">
    <property type="entry name" value="HTH_AraC"/>
</dbReference>
<evidence type="ECO:0000256" key="1">
    <source>
        <dbReference type="ARBA" id="ARBA00023015"/>
    </source>
</evidence>
<accession>A0A371B4L7</accession>
<dbReference type="GO" id="GO:0003700">
    <property type="term" value="F:DNA-binding transcription factor activity"/>
    <property type="evidence" value="ECO:0007669"/>
    <property type="project" value="InterPro"/>
</dbReference>
<comment type="caution">
    <text evidence="5">The sequence shown here is derived from an EMBL/GenBank/DDBJ whole genome shotgun (WGS) entry which is preliminary data.</text>
</comment>
<evidence type="ECO:0000256" key="3">
    <source>
        <dbReference type="ARBA" id="ARBA00023163"/>
    </source>
</evidence>
<evidence type="ECO:0000259" key="4">
    <source>
        <dbReference type="PROSITE" id="PS01124"/>
    </source>
</evidence>
<dbReference type="Pfam" id="PF12833">
    <property type="entry name" value="HTH_18"/>
    <property type="match status" value="1"/>
</dbReference>
<dbReference type="OrthoDB" id="9805730at2"/>